<comment type="caution">
    <text evidence="1">The sequence shown here is derived from an EMBL/GenBank/DDBJ whole genome shotgun (WGS) entry which is preliminary data.</text>
</comment>
<name>A0A2A4X764_9GAMM</name>
<dbReference type="Proteomes" id="UP000218767">
    <property type="component" value="Unassembled WGS sequence"/>
</dbReference>
<sequence>MVTRARCITASITENRSVITVSRNSKRLWGTDRVENLRKSGIQAVLAILRLLIGNLMARNAKGIDAGLY</sequence>
<accession>A0A2A4X764</accession>
<gene>
    <name evidence="1" type="ORF">COB20_07030</name>
</gene>
<organism evidence="1 2">
    <name type="scientific">SAR86 cluster bacterium</name>
    <dbReference type="NCBI Taxonomy" id="2030880"/>
    <lineage>
        <taxon>Bacteria</taxon>
        <taxon>Pseudomonadati</taxon>
        <taxon>Pseudomonadota</taxon>
        <taxon>Gammaproteobacteria</taxon>
        <taxon>SAR86 cluster</taxon>
    </lineage>
</organism>
<proteinExistence type="predicted"/>
<dbReference type="EMBL" id="NVUL01000040">
    <property type="protein sequence ID" value="PCI77887.1"/>
    <property type="molecule type" value="Genomic_DNA"/>
</dbReference>
<evidence type="ECO:0000313" key="2">
    <source>
        <dbReference type="Proteomes" id="UP000218767"/>
    </source>
</evidence>
<protein>
    <submittedName>
        <fullName evidence="1">Uncharacterized protein</fullName>
    </submittedName>
</protein>
<evidence type="ECO:0000313" key="1">
    <source>
        <dbReference type="EMBL" id="PCI77887.1"/>
    </source>
</evidence>
<reference evidence="2" key="1">
    <citation type="submission" date="2017-08" db="EMBL/GenBank/DDBJ databases">
        <title>A dynamic microbial community with high functional redundancy inhabits the cold, oxic subseafloor aquifer.</title>
        <authorList>
            <person name="Tully B.J."/>
            <person name="Wheat C.G."/>
            <person name="Glazer B.T."/>
            <person name="Huber J.A."/>
        </authorList>
    </citation>
    <scope>NUCLEOTIDE SEQUENCE [LARGE SCALE GENOMIC DNA]</scope>
</reference>
<dbReference type="AlphaFoldDB" id="A0A2A4X764"/>